<dbReference type="EMBL" id="JACATZ010000001">
    <property type="protein sequence ID" value="NWJ46268.1"/>
    <property type="molecule type" value="Genomic_DNA"/>
</dbReference>
<dbReference type="GO" id="GO:0006412">
    <property type="term" value="P:translation"/>
    <property type="evidence" value="ECO:0007669"/>
    <property type="project" value="UniProtKB-UniRule"/>
</dbReference>
<keyword evidence="5 7" id="KW-0687">Ribonucleoprotein</keyword>
<reference evidence="8 9" key="1">
    <citation type="submission" date="2020-06" db="EMBL/GenBank/DDBJ databases">
        <title>Anoxygenic phototrophic Chloroflexota member uses a Type I reaction center.</title>
        <authorList>
            <person name="Tsuji J.M."/>
            <person name="Shaw N.A."/>
            <person name="Nagashima S."/>
            <person name="Venkiteswaran J."/>
            <person name="Schiff S.L."/>
            <person name="Hanada S."/>
            <person name="Tank M."/>
            <person name="Neufeld J.D."/>
        </authorList>
    </citation>
    <scope>NUCLEOTIDE SEQUENCE [LARGE SCALE GENOMIC DNA]</scope>
    <source>
        <strain evidence="8">L227-S17</strain>
    </source>
</reference>
<evidence type="ECO:0000256" key="4">
    <source>
        <dbReference type="ARBA" id="ARBA00022980"/>
    </source>
</evidence>
<evidence type="ECO:0000256" key="3">
    <source>
        <dbReference type="ARBA" id="ARBA00022884"/>
    </source>
</evidence>
<evidence type="ECO:0000256" key="7">
    <source>
        <dbReference type="HAMAP-Rule" id="MF_01337"/>
    </source>
</evidence>
<comment type="similarity">
    <text evidence="1 7">Belongs to the universal ribosomal protein uL18 family.</text>
</comment>
<keyword evidence="2 7" id="KW-0699">rRNA-binding</keyword>
<evidence type="ECO:0000256" key="5">
    <source>
        <dbReference type="ARBA" id="ARBA00023274"/>
    </source>
</evidence>
<dbReference type="PANTHER" id="PTHR12899">
    <property type="entry name" value="39S RIBOSOMAL PROTEIN L18, MITOCHONDRIAL"/>
    <property type="match status" value="1"/>
</dbReference>
<sequence length="124" mass="14077">MMRRIRRDLSPRQRRQIRVRSKISGTPERPRLNVFRSANHIYAQVIDDSIGHTLVSASTMDKEARPDFKDGINKTDEAKLVGKIVAERAKEKGITKVVFDRGGYLYHGRIKALADAAREAGLDF</sequence>
<gene>
    <name evidence="7" type="primary">rplR</name>
    <name evidence="8" type="ORF">HXX08_10360</name>
</gene>
<dbReference type="NCBIfam" id="TIGR00060">
    <property type="entry name" value="L18_bact"/>
    <property type="match status" value="1"/>
</dbReference>
<dbReference type="InterPro" id="IPR005484">
    <property type="entry name" value="Ribosomal_uL18_bac/plant/anim"/>
</dbReference>
<keyword evidence="4 7" id="KW-0689">Ribosomal protein</keyword>
<dbReference type="HAMAP" id="MF_01337_B">
    <property type="entry name" value="Ribosomal_uL18_B"/>
    <property type="match status" value="1"/>
</dbReference>
<comment type="caution">
    <text evidence="8">The sequence shown here is derived from an EMBL/GenBank/DDBJ whole genome shotgun (WGS) entry which is preliminary data.</text>
</comment>
<dbReference type="CDD" id="cd00432">
    <property type="entry name" value="Ribosomal_L18_L5e"/>
    <property type="match status" value="1"/>
</dbReference>
<evidence type="ECO:0000313" key="8">
    <source>
        <dbReference type="EMBL" id="NWJ46268.1"/>
    </source>
</evidence>
<dbReference type="InterPro" id="IPR004389">
    <property type="entry name" value="Ribosomal_uL18_bac-type"/>
</dbReference>
<dbReference type="Gene3D" id="3.30.420.100">
    <property type="match status" value="1"/>
</dbReference>
<dbReference type="SUPFAM" id="SSF53137">
    <property type="entry name" value="Translational machinery components"/>
    <property type="match status" value="1"/>
</dbReference>
<dbReference type="InterPro" id="IPR057268">
    <property type="entry name" value="Ribosomal_L18"/>
</dbReference>
<keyword evidence="3 7" id="KW-0694">RNA-binding</keyword>
<evidence type="ECO:0000256" key="6">
    <source>
        <dbReference type="ARBA" id="ARBA00035197"/>
    </source>
</evidence>
<dbReference type="AlphaFoldDB" id="A0A8T7LW72"/>
<dbReference type="GO" id="GO:0003735">
    <property type="term" value="F:structural constituent of ribosome"/>
    <property type="evidence" value="ECO:0007669"/>
    <property type="project" value="InterPro"/>
</dbReference>
<organism evidence="8 9">
    <name type="scientific">Candidatus Chlorohelix allophototropha</name>
    <dbReference type="NCBI Taxonomy" id="3003348"/>
    <lineage>
        <taxon>Bacteria</taxon>
        <taxon>Bacillati</taxon>
        <taxon>Chloroflexota</taxon>
        <taxon>Chloroflexia</taxon>
        <taxon>Candidatus Chloroheliales</taxon>
        <taxon>Candidatus Chloroheliaceae</taxon>
        <taxon>Candidatus Chlorohelix</taxon>
    </lineage>
</organism>
<comment type="function">
    <text evidence="7">This is one of the proteins that bind and probably mediate the attachment of the 5S RNA into the large ribosomal subunit, where it forms part of the central protuberance.</text>
</comment>
<accession>A0A8T7LW72</accession>
<name>A0A8T7LW72_9CHLR</name>
<dbReference type="Pfam" id="PF00861">
    <property type="entry name" value="Ribosomal_L18p"/>
    <property type="match status" value="1"/>
</dbReference>
<protein>
    <recommendedName>
        <fullName evidence="6 7">Large ribosomal subunit protein uL18</fullName>
    </recommendedName>
</protein>
<dbReference type="PANTHER" id="PTHR12899:SF3">
    <property type="entry name" value="LARGE RIBOSOMAL SUBUNIT PROTEIN UL18M"/>
    <property type="match status" value="1"/>
</dbReference>
<dbReference type="FunFam" id="3.30.420.100:FF:000001">
    <property type="entry name" value="50S ribosomal protein L18"/>
    <property type="match status" value="1"/>
</dbReference>
<evidence type="ECO:0000256" key="1">
    <source>
        <dbReference type="ARBA" id="ARBA00007116"/>
    </source>
</evidence>
<proteinExistence type="inferred from homology"/>
<dbReference type="GO" id="GO:0008097">
    <property type="term" value="F:5S rRNA binding"/>
    <property type="evidence" value="ECO:0007669"/>
    <property type="project" value="TreeGrafter"/>
</dbReference>
<dbReference type="GO" id="GO:0022625">
    <property type="term" value="C:cytosolic large ribosomal subunit"/>
    <property type="evidence" value="ECO:0007669"/>
    <property type="project" value="TreeGrafter"/>
</dbReference>
<comment type="subunit">
    <text evidence="7">Part of the 50S ribosomal subunit; part of the 5S rRNA/L5/L18/L25 subcomplex. Contacts the 5S and 23S rRNAs.</text>
</comment>
<evidence type="ECO:0000313" key="9">
    <source>
        <dbReference type="Proteomes" id="UP000521676"/>
    </source>
</evidence>
<evidence type="ECO:0000256" key="2">
    <source>
        <dbReference type="ARBA" id="ARBA00022730"/>
    </source>
</evidence>
<dbReference type="Proteomes" id="UP000521676">
    <property type="component" value="Unassembled WGS sequence"/>
</dbReference>